<reference evidence="3" key="1">
    <citation type="journal article" date="2019" name="Int. J. Syst. Evol. Microbiol.">
        <title>The Global Catalogue of Microorganisms (GCM) 10K type strain sequencing project: providing services to taxonomists for standard genome sequencing and annotation.</title>
        <authorList>
            <consortium name="The Broad Institute Genomics Platform"/>
            <consortium name="The Broad Institute Genome Sequencing Center for Infectious Disease"/>
            <person name="Wu L."/>
            <person name="Ma J."/>
        </authorList>
    </citation>
    <scope>NUCLEOTIDE SEQUENCE [LARGE SCALE GENOMIC DNA]</scope>
    <source>
        <strain evidence="3">CGMCC 4.7152</strain>
    </source>
</reference>
<sequence>MTDEPSDLDLDVLAGLVLAADLVPWPGGPGPVWGKVRALLTVAVRLALEIDSFAEFGGALVITRLDNGATVQLTGSRWEDKQLLTYVRLQLAELTAGEFLDRWGVDPAALRGGPGPRDEAGPRDGSGSQDGSRDGSGSQDEPA</sequence>
<feature type="region of interest" description="Disordered" evidence="1">
    <location>
        <begin position="105"/>
        <end position="143"/>
    </location>
</feature>
<name>A0ABV9W7U7_9ACTN</name>
<comment type="caution">
    <text evidence="2">The sequence shown here is derived from an EMBL/GenBank/DDBJ whole genome shotgun (WGS) entry which is preliminary data.</text>
</comment>
<dbReference type="RefSeq" id="WP_380123117.1">
    <property type="nucleotide sequence ID" value="NZ_JBHSIU010000054.1"/>
</dbReference>
<dbReference type="EMBL" id="JBHSIU010000054">
    <property type="protein sequence ID" value="MFC5003816.1"/>
    <property type="molecule type" value="Genomic_DNA"/>
</dbReference>
<organism evidence="2 3">
    <name type="scientific">Dactylosporangium cerinum</name>
    <dbReference type="NCBI Taxonomy" id="1434730"/>
    <lineage>
        <taxon>Bacteria</taxon>
        <taxon>Bacillati</taxon>
        <taxon>Actinomycetota</taxon>
        <taxon>Actinomycetes</taxon>
        <taxon>Micromonosporales</taxon>
        <taxon>Micromonosporaceae</taxon>
        <taxon>Dactylosporangium</taxon>
    </lineage>
</organism>
<dbReference type="Proteomes" id="UP001595912">
    <property type="component" value="Unassembled WGS sequence"/>
</dbReference>
<proteinExistence type="predicted"/>
<feature type="compositionally biased region" description="Low complexity" evidence="1">
    <location>
        <begin position="123"/>
        <end position="143"/>
    </location>
</feature>
<evidence type="ECO:0000313" key="2">
    <source>
        <dbReference type="EMBL" id="MFC5003816.1"/>
    </source>
</evidence>
<evidence type="ECO:0000313" key="3">
    <source>
        <dbReference type="Proteomes" id="UP001595912"/>
    </source>
</evidence>
<protein>
    <submittedName>
        <fullName evidence="2">Uncharacterized protein</fullName>
    </submittedName>
</protein>
<gene>
    <name evidence="2" type="ORF">ACFPIJ_39085</name>
</gene>
<evidence type="ECO:0000256" key="1">
    <source>
        <dbReference type="SAM" id="MobiDB-lite"/>
    </source>
</evidence>
<keyword evidence="3" id="KW-1185">Reference proteome</keyword>
<accession>A0ABV9W7U7</accession>